<feature type="transmembrane region" description="Helical" evidence="10">
    <location>
        <begin position="111"/>
        <end position="128"/>
    </location>
</feature>
<evidence type="ECO:0000256" key="5">
    <source>
        <dbReference type="ARBA" id="ARBA00022553"/>
    </source>
</evidence>
<dbReference type="PROSITE" id="PS50109">
    <property type="entry name" value="HIS_KIN"/>
    <property type="match status" value="1"/>
</dbReference>
<evidence type="ECO:0000256" key="2">
    <source>
        <dbReference type="ARBA" id="ARBA00004651"/>
    </source>
</evidence>
<keyword evidence="7" id="KW-0547">Nucleotide-binding</keyword>
<keyword evidence="6" id="KW-0808">Transferase</keyword>
<dbReference type="Pfam" id="PF02518">
    <property type="entry name" value="HATPase_c"/>
    <property type="match status" value="1"/>
</dbReference>
<feature type="transmembrane region" description="Helical" evidence="10">
    <location>
        <begin position="133"/>
        <end position="154"/>
    </location>
</feature>
<dbReference type="Gene3D" id="1.10.287.130">
    <property type="match status" value="1"/>
</dbReference>
<protein>
    <recommendedName>
        <fullName evidence="3">histidine kinase</fullName>
        <ecNumber evidence="3">2.7.13.3</ecNumber>
    </recommendedName>
</protein>
<feature type="domain" description="Histidine kinase" evidence="11">
    <location>
        <begin position="223"/>
        <end position="429"/>
    </location>
</feature>
<dbReference type="InterPro" id="IPR050980">
    <property type="entry name" value="2C_sensor_his_kinase"/>
</dbReference>
<dbReference type="EC" id="2.7.13.3" evidence="3"/>
<feature type="transmembrane region" description="Helical" evidence="10">
    <location>
        <begin position="166"/>
        <end position="187"/>
    </location>
</feature>
<comment type="caution">
    <text evidence="12">The sequence shown here is derived from an EMBL/GenBank/DDBJ whole genome shotgun (WGS) entry which is preliminary data.</text>
</comment>
<dbReference type="PANTHER" id="PTHR44936">
    <property type="entry name" value="SENSOR PROTEIN CREC"/>
    <property type="match status" value="1"/>
</dbReference>
<keyword evidence="10" id="KW-1133">Transmembrane helix</keyword>
<evidence type="ECO:0000259" key="11">
    <source>
        <dbReference type="PROSITE" id="PS50109"/>
    </source>
</evidence>
<reference evidence="12 13" key="1">
    <citation type="submission" date="2018-12" db="EMBL/GenBank/DDBJ databases">
        <title>Sphingomonas sp. HMF7854 Genome sequencing and assembly.</title>
        <authorList>
            <person name="Cha I."/>
            <person name="Kang H."/>
            <person name="Kim H."/>
            <person name="Kang J."/>
            <person name="Joh K."/>
        </authorList>
    </citation>
    <scope>NUCLEOTIDE SEQUENCE [LARGE SCALE GENOMIC DNA]</scope>
    <source>
        <strain evidence="12 13">HMF7854</strain>
    </source>
</reference>
<dbReference type="InterPro" id="IPR005467">
    <property type="entry name" value="His_kinase_dom"/>
</dbReference>
<dbReference type="PRINTS" id="PR00344">
    <property type="entry name" value="BCTRLSENSOR"/>
</dbReference>
<feature type="transmembrane region" description="Helical" evidence="10">
    <location>
        <begin position="32"/>
        <end position="51"/>
    </location>
</feature>
<keyword evidence="8 12" id="KW-0418">Kinase</keyword>
<dbReference type="OrthoDB" id="9785252at2"/>
<name>A0A3R9YNA0_9SPHN</name>
<evidence type="ECO:0000256" key="10">
    <source>
        <dbReference type="SAM" id="Phobius"/>
    </source>
</evidence>
<sequence length="437" mass="46526">MDGAPTTSPVPAAALPPTPDTAAENLRQLVQLRWLAVAGQIATILVAHFLLGVPLPLGAMLGIAALLAAVNLGTLVSLPRHRITNVEITFALLFDMGALALQLYLSGGTTNPFSLLFLLQVVLGAMLLERWSVWLLVVLATFFYAALGLVHWPLRLPSSLVADAGLLYGLAGWISFALAGLLLTLFMGRISGNLRARDAYLGELRERAAEQENIVRMGLFASGAAHELGTPLATLSVLVGDWRRLPRIREDPQLLAEVEEMRGEVERCKAIVTDILHSAGEPRGAPLAREYAGAFVQAIATEWRVTYPATALLVDDADVGSATLAVEPALRQAVWNLLENAAEVSPGQVGLRAVRRGERLVIAVEDSGPGFASGQLEQIGRPVPSSKGEGRGVGLFLAANVARQLGGRLEARNLRGRGAEVRIELPAGSDDAREVQA</sequence>
<dbReference type="Gene3D" id="3.30.565.10">
    <property type="entry name" value="Histidine kinase-like ATPase, C-terminal domain"/>
    <property type="match status" value="1"/>
</dbReference>
<dbReference type="SUPFAM" id="SSF55874">
    <property type="entry name" value="ATPase domain of HSP90 chaperone/DNA topoisomerase II/histidine kinase"/>
    <property type="match status" value="1"/>
</dbReference>
<keyword evidence="9" id="KW-0067">ATP-binding</keyword>
<keyword evidence="10" id="KW-0472">Membrane</keyword>
<dbReference type="Proteomes" id="UP000274661">
    <property type="component" value="Unassembled WGS sequence"/>
</dbReference>
<dbReference type="SUPFAM" id="SSF47384">
    <property type="entry name" value="Homodimeric domain of signal transducing histidine kinase"/>
    <property type="match status" value="1"/>
</dbReference>
<evidence type="ECO:0000256" key="8">
    <source>
        <dbReference type="ARBA" id="ARBA00022777"/>
    </source>
</evidence>
<dbReference type="AlphaFoldDB" id="A0A3R9YNA0"/>
<gene>
    <name evidence="12" type="ORF">HMF7854_11465</name>
</gene>
<organism evidence="12 13">
    <name type="scientific">Sphingomonas ginkgonis</name>
    <dbReference type="NCBI Taxonomy" id="2315330"/>
    <lineage>
        <taxon>Bacteria</taxon>
        <taxon>Pseudomonadati</taxon>
        <taxon>Pseudomonadota</taxon>
        <taxon>Alphaproteobacteria</taxon>
        <taxon>Sphingomonadales</taxon>
        <taxon>Sphingomonadaceae</taxon>
        <taxon>Sphingomonas</taxon>
    </lineage>
</organism>
<dbReference type="InterPro" id="IPR003594">
    <property type="entry name" value="HATPase_dom"/>
</dbReference>
<keyword evidence="10" id="KW-0812">Transmembrane</keyword>
<dbReference type="CDD" id="cd00082">
    <property type="entry name" value="HisKA"/>
    <property type="match status" value="1"/>
</dbReference>
<comment type="subcellular location">
    <subcellularLocation>
        <location evidence="2">Cell membrane</location>
        <topology evidence="2">Multi-pass membrane protein</topology>
    </subcellularLocation>
</comment>
<dbReference type="SMART" id="SM00387">
    <property type="entry name" value="HATPase_c"/>
    <property type="match status" value="1"/>
</dbReference>
<dbReference type="RefSeq" id="WP_126719216.1">
    <property type="nucleotide sequence ID" value="NZ_RWJF01000001.1"/>
</dbReference>
<evidence type="ECO:0000256" key="9">
    <source>
        <dbReference type="ARBA" id="ARBA00022840"/>
    </source>
</evidence>
<proteinExistence type="predicted"/>
<feature type="transmembrane region" description="Helical" evidence="10">
    <location>
        <begin position="57"/>
        <end position="76"/>
    </location>
</feature>
<evidence type="ECO:0000256" key="7">
    <source>
        <dbReference type="ARBA" id="ARBA00022741"/>
    </source>
</evidence>
<dbReference type="InterPro" id="IPR004358">
    <property type="entry name" value="Sig_transdc_His_kin-like_C"/>
</dbReference>
<evidence type="ECO:0000256" key="3">
    <source>
        <dbReference type="ARBA" id="ARBA00012438"/>
    </source>
</evidence>
<dbReference type="GO" id="GO:0005886">
    <property type="term" value="C:plasma membrane"/>
    <property type="evidence" value="ECO:0007669"/>
    <property type="project" value="UniProtKB-SubCell"/>
</dbReference>
<dbReference type="InterPro" id="IPR036890">
    <property type="entry name" value="HATPase_C_sf"/>
</dbReference>
<keyword evidence="13" id="KW-1185">Reference proteome</keyword>
<dbReference type="EMBL" id="RWJF01000001">
    <property type="protein sequence ID" value="RST31388.1"/>
    <property type="molecule type" value="Genomic_DNA"/>
</dbReference>
<accession>A0A3R9YNA0</accession>
<dbReference type="GO" id="GO:0005524">
    <property type="term" value="F:ATP binding"/>
    <property type="evidence" value="ECO:0007669"/>
    <property type="project" value="UniProtKB-KW"/>
</dbReference>
<dbReference type="InterPro" id="IPR003661">
    <property type="entry name" value="HisK_dim/P_dom"/>
</dbReference>
<dbReference type="InterPro" id="IPR036097">
    <property type="entry name" value="HisK_dim/P_sf"/>
</dbReference>
<evidence type="ECO:0000313" key="13">
    <source>
        <dbReference type="Proteomes" id="UP000274661"/>
    </source>
</evidence>
<evidence type="ECO:0000313" key="12">
    <source>
        <dbReference type="EMBL" id="RST31388.1"/>
    </source>
</evidence>
<evidence type="ECO:0000256" key="6">
    <source>
        <dbReference type="ARBA" id="ARBA00022679"/>
    </source>
</evidence>
<evidence type="ECO:0000256" key="1">
    <source>
        <dbReference type="ARBA" id="ARBA00000085"/>
    </source>
</evidence>
<dbReference type="GO" id="GO:0000155">
    <property type="term" value="F:phosphorelay sensor kinase activity"/>
    <property type="evidence" value="ECO:0007669"/>
    <property type="project" value="InterPro"/>
</dbReference>
<comment type="catalytic activity">
    <reaction evidence="1">
        <text>ATP + protein L-histidine = ADP + protein N-phospho-L-histidine.</text>
        <dbReference type="EC" id="2.7.13.3"/>
    </reaction>
</comment>
<evidence type="ECO:0000256" key="4">
    <source>
        <dbReference type="ARBA" id="ARBA00022475"/>
    </source>
</evidence>
<keyword evidence="4" id="KW-1003">Cell membrane</keyword>
<keyword evidence="5" id="KW-0597">Phosphoprotein</keyword>
<dbReference type="PANTHER" id="PTHR44936:SF10">
    <property type="entry name" value="SENSOR PROTEIN RSTB"/>
    <property type="match status" value="1"/>
</dbReference>